<dbReference type="EMBL" id="WVTD01000055">
    <property type="protein sequence ID" value="MYM00388.1"/>
    <property type="molecule type" value="Genomic_DNA"/>
</dbReference>
<feature type="compositionally biased region" description="Polar residues" evidence="1">
    <location>
        <begin position="1"/>
        <end position="21"/>
    </location>
</feature>
<protein>
    <submittedName>
        <fullName evidence="3">Cell wall hydrolase</fullName>
    </submittedName>
</protein>
<dbReference type="Proteomes" id="UP000465810">
    <property type="component" value="Unassembled WGS sequence"/>
</dbReference>
<organism evidence="3 4">
    <name type="scientific">Novosphingobium silvae</name>
    <dbReference type="NCBI Taxonomy" id="2692619"/>
    <lineage>
        <taxon>Bacteria</taxon>
        <taxon>Pseudomonadati</taxon>
        <taxon>Pseudomonadota</taxon>
        <taxon>Alphaproteobacteria</taxon>
        <taxon>Sphingomonadales</taxon>
        <taxon>Sphingomonadaceae</taxon>
        <taxon>Novosphingobium</taxon>
    </lineage>
</organism>
<comment type="caution">
    <text evidence="3">The sequence shown here is derived from an EMBL/GenBank/DDBJ whole genome shotgun (WGS) entry which is preliminary data.</text>
</comment>
<gene>
    <name evidence="3" type="ORF">GR702_21915</name>
</gene>
<dbReference type="Gene3D" id="1.10.10.2520">
    <property type="entry name" value="Cell wall hydrolase SleB, domain 1"/>
    <property type="match status" value="1"/>
</dbReference>
<name>A0A7X4K9S3_9SPHN</name>
<dbReference type="GO" id="GO:0016787">
    <property type="term" value="F:hydrolase activity"/>
    <property type="evidence" value="ECO:0007669"/>
    <property type="project" value="UniProtKB-KW"/>
</dbReference>
<keyword evidence="4" id="KW-1185">Reference proteome</keyword>
<feature type="domain" description="Cell wall hydrolase SleB" evidence="2">
    <location>
        <begin position="92"/>
        <end position="199"/>
    </location>
</feature>
<evidence type="ECO:0000313" key="3">
    <source>
        <dbReference type="EMBL" id="MYM00388.1"/>
    </source>
</evidence>
<feature type="region of interest" description="Disordered" evidence="1">
    <location>
        <begin position="1"/>
        <end position="26"/>
    </location>
</feature>
<dbReference type="Pfam" id="PF07486">
    <property type="entry name" value="Hydrolase_2"/>
    <property type="match status" value="1"/>
</dbReference>
<evidence type="ECO:0000313" key="4">
    <source>
        <dbReference type="Proteomes" id="UP000465810"/>
    </source>
</evidence>
<sequence length="367" mass="40312">MVAWMSTGQHPITAKSPSSQAPRHLEKRRQPIDPLHTPGLNPEVANQVNAATPFVPLGADRPFPLQIQMGSETFARALDCLASAMIYEAGDDPVGQAAVAQVVLNRVRHPAFPKSICGVIYEGSERATGCQFTFTCDGALQRAPNPVAWRRAKDLASMFLAGKIEPRVGMATHYHTDWVHPYWSGSLDKIQRVGTHLFFRWRGSWGRKAAFSGRYTGAEPLEPKLAMLSAAHILARSSQKPPADSAEQGNANGADTAPTVLTPRSGDHFVLVDAGGDGTELALQGLNRCSGERYCKIVGWDRRSKDYGSPDNPLIRTVAFLYVTDKRTGVEIVLWDCTRFNRPSDSQCLSDRNRRWIGFQGDLSRAT</sequence>
<dbReference type="InterPro" id="IPR042047">
    <property type="entry name" value="SleB_dom1"/>
</dbReference>
<proteinExistence type="predicted"/>
<dbReference type="InterPro" id="IPR011105">
    <property type="entry name" value="Cell_wall_hydrolase_SleB"/>
</dbReference>
<dbReference type="AlphaFoldDB" id="A0A7X4K9S3"/>
<evidence type="ECO:0000259" key="2">
    <source>
        <dbReference type="Pfam" id="PF07486"/>
    </source>
</evidence>
<keyword evidence="3" id="KW-0378">Hydrolase</keyword>
<reference evidence="3 4" key="1">
    <citation type="submission" date="2019-12" db="EMBL/GenBank/DDBJ databases">
        <authorList>
            <person name="Feng G."/>
            <person name="Zhu H."/>
        </authorList>
    </citation>
    <scope>NUCLEOTIDE SEQUENCE [LARGE SCALE GENOMIC DNA]</scope>
    <source>
        <strain evidence="3 4">FGD1</strain>
    </source>
</reference>
<accession>A0A7X4K9S3</accession>
<feature type="region of interest" description="Disordered" evidence="1">
    <location>
        <begin position="238"/>
        <end position="262"/>
    </location>
</feature>
<evidence type="ECO:0000256" key="1">
    <source>
        <dbReference type="SAM" id="MobiDB-lite"/>
    </source>
</evidence>